<dbReference type="InterPro" id="IPR000620">
    <property type="entry name" value="EamA_dom"/>
</dbReference>
<evidence type="ECO:0000259" key="8">
    <source>
        <dbReference type="Pfam" id="PF00892"/>
    </source>
</evidence>
<proteinExistence type="inferred from homology"/>
<feature type="transmembrane region" description="Helical" evidence="7">
    <location>
        <begin position="83"/>
        <end position="107"/>
    </location>
</feature>
<dbReference type="OrthoDB" id="148351at2"/>
<dbReference type="Pfam" id="PF00892">
    <property type="entry name" value="EamA"/>
    <property type="match status" value="1"/>
</dbReference>
<protein>
    <submittedName>
        <fullName evidence="9">EamA/RhaT family transporter</fullName>
    </submittedName>
</protein>
<evidence type="ECO:0000256" key="1">
    <source>
        <dbReference type="ARBA" id="ARBA00004141"/>
    </source>
</evidence>
<keyword evidence="10" id="KW-1185">Reference proteome</keyword>
<evidence type="ECO:0000256" key="4">
    <source>
        <dbReference type="ARBA" id="ARBA00022989"/>
    </source>
</evidence>
<comment type="similarity">
    <text evidence="2">Belongs to the drug/metabolite transporter (DMT) superfamily. 10 TMS drug/metabolite exporter (DME) (TC 2.A.7.3) family.</text>
</comment>
<dbReference type="Proteomes" id="UP000249590">
    <property type="component" value="Unassembled WGS sequence"/>
</dbReference>
<feature type="compositionally biased region" description="Basic residues" evidence="6">
    <location>
        <begin position="24"/>
        <end position="36"/>
    </location>
</feature>
<keyword evidence="4 7" id="KW-1133">Transmembrane helix</keyword>
<feature type="transmembrane region" description="Helical" evidence="7">
    <location>
        <begin position="142"/>
        <end position="165"/>
    </location>
</feature>
<evidence type="ECO:0000256" key="5">
    <source>
        <dbReference type="ARBA" id="ARBA00023136"/>
    </source>
</evidence>
<keyword evidence="3 7" id="KW-0812">Transmembrane</keyword>
<dbReference type="EMBL" id="QHHQ01000001">
    <property type="protein sequence ID" value="RAI04312.1"/>
    <property type="molecule type" value="Genomic_DNA"/>
</dbReference>
<feature type="domain" description="EamA" evidence="8">
    <location>
        <begin position="59"/>
        <end position="187"/>
    </location>
</feature>
<feature type="transmembrane region" description="Helical" evidence="7">
    <location>
        <begin position="297"/>
        <end position="317"/>
    </location>
</feature>
<reference evidence="9 10" key="1">
    <citation type="submission" date="2018-05" db="EMBL/GenBank/DDBJ databases">
        <title>Acuticoccus sediminis sp. nov., isolated from deep-sea sediment of Indian Ocean.</title>
        <authorList>
            <person name="Liu X."/>
            <person name="Lai Q."/>
            <person name="Du Y."/>
            <person name="Sun F."/>
            <person name="Zhang X."/>
            <person name="Wang S."/>
            <person name="Shao Z."/>
        </authorList>
    </citation>
    <scope>NUCLEOTIDE SEQUENCE [LARGE SCALE GENOMIC DNA]</scope>
    <source>
        <strain evidence="9 10">PTG4-2</strain>
    </source>
</reference>
<dbReference type="InterPro" id="IPR037185">
    <property type="entry name" value="EmrE-like"/>
</dbReference>
<evidence type="ECO:0000313" key="9">
    <source>
        <dbReference type="EMBL" id="RAI04312.1"/>
    </source>
</evidence>
<sequence length="354" mass="36714">MALDSHLPGPDVAERPCAPAPCPARRRARTATRARRGGGPTPGDRPVTRTDGSDNVALAVATILVVCLALSLGDAIIKSVAASFAMAQIFVLRSVLVLPVLLVIGALRGQQVLTLDPYALLRSLCLTVMWVAYYAALPHLPLAVAAAAYYTLPLFITLFSAALGLERIGARGWIAVAMGFAGVLVVLRPGAAAIDPWTLVPLLSAMLYAAAMIITRTRLRHAAPVALAVNLNATFVVAGLAATALNLAGVTAADNFMLAPWTVMGPREWGAIAILAAVMIGSSVGTAFAYQTGPASVLGTFDFSYVAYAVLWGILFFGDVPDAVTFLGIATIVAAGILAVRRPRGSAETAACPE</sequence>
<feature type="transmembrane region" description="Helical" evidence="7">
    <location>
        <begin position="172"/>
        <end position="191"/>
    </location>
</feature>
<accession>A0A8B2P5C6</accession>
<dbReference type="AlphaFoldDB" id="A0A8B2P5C6"/>
<organism evidence="9 10">
    <name type="scientific">Acuticoccus sediminis</name>
    <dbReference type="NCBI Taxonomy" id="2184697"/>
    <lineage>
        <taxon>Bacteria</taxon>
        <taxon>Pseudomonadati</taxon>
        <taxon>Pseudomonadota</taxon>
        <taxon>Alphaproteobacteria</taxon>
        <taxon>Hyphomicrobiales</taxon>
        <taxon>Amorphaceae</taxon>
        <taxon>Acuticoccus</taxon>
    </lineage>
</organism>
<feature type="transmembrane region" description="Helical" evidence="7">
    <location>
        <begin position="55"/>
        <end position="77"/>
    </location>
</feature>
<dbReference type="SUPFAM" id="SSF103481">
    <property type="entry name" value="Multidrug resistance efflux transporter EmrE"/>
    <property type="match status" value="2"/>
</dbReference>
<feature type="transmembrane region" description="Helical" evidence="7">
    <location>
        <begin position="197"/>
        <end position="215"/>
    </location>
</feature>
<comment type="caution">
    <text evidence="9">The sequence shown here is derived from an EMBL/GenBank/DDBJ whole genome shotgun (WGS) entry which is preliminary data.</text>
</comment>
<feature type="transmembrane region" description="Helical" evidence="7">
    <location>
        <begin position="119"/>
        <end position="136"/>
    </location>
</feature>
<feature type="transmembrane region" description="Helical" evidence="7">
    <location>
        <begin position="227"/>
        <end position="249"/>
    </location>
</feature>
<feature type="region of interest" description="Disordered" evidence="6">
    <location>
        <begin position="1"/>
        <end position="50"/>
    </location>
</feature>
<dbReference type="PANTHER" id="PTHR22911:SF6">
    <property type="entry name" value="SOLUTE CARRIER FAMILY 35 MEMBER G1"/>
    <property type="match status" value="1"/>
</dbReference>
<dbReference type="PANTHER" id="PTHR22911">
    <property type="entry name" value="ACYL-MALONYL CONDENSING ENZYME-RELATED"/>
    <property type="match status" value="1"/>
</dbReference>
<gene>
    <name evidence="9" type="ORF">DLJ53_07670</name>
</gene>
<dbReference type="GO" id="GO:0016020">
    <property type="term" value="C:membrane"/>
    <property type="evidence" value="ECO:0007669"/>
    <property type="project" value="UniProtKB-SubCell"/>
</dbReference>
<name>A0A8B2P5C6_9HYPH</name>
<evidence type="ECO:0000256" key="3">
    <source>
        <dbReference type="ARBA" id="ARBA00022692"/>
    </source>
</evidence>
<comment type="subcellular location">
    <subcellularLocation>
        <location evidence="1">Membrane</location>
        <topology evidence="1">Multi-pass membrane protein</topology>
    </subcellularLocation>
</comment>
<evidence type="ECO:0000256" key="2">
    <source>
        <dbReference type="ARBA" id="ARBA00009853"/>
    </source>
</evidence>
<evidence type="ECO:0000313" key="10">
    <source>
        <dbReference type="Proteomes" id="UP000249590"/>
    </source>
</evidence>
<feature type="transmembrane region" description="Helical" evidence="7">
    <location>
        <begin position="269"/>
        <end position="290"/>
    </location>
</feature>
<evidence type="ECO:0000256" key="7">
    <source>
        <dbReference type="SAM" id="Phobius"/>
    </source>
</evidence>
<feature type="transmembrane region" description="Helical" evidence="7">
    <location>
        <begin position="323"/>
        <end position="340"/>
    </location>
</feature>
<evidence type="ECO:0000256" key="6">
    <source>
        <dbReference type="SAM" id="MobiDB-lite"/>
    </source>
</evidence>
<keyword evidence="5 7" id="KW-0472">Membrane</keyword>